<evidence type="ECO:0000259" key="6">
    <source>
        <dbReference type="PROSITE" id="PS50977"/>
    </source>
</evidence>
<dbReference type="SUPFAM" id="SSF48498">
    <property type="entry name" value="Tetracyclin repressor-like, C-terminal domain"/>
    <property type="match status" value="1"/>
</dbReference>
<gene>
    <name evidence="7" type="ORF">AVDCRST_MAG03-1342</name>
</gene>
<evidence type="ECO:0000313" key="7">
    <source>
        <dbReference type="EMBL" id="CAA9402769.1"/>
    </source>
</evidence>
<dbReference type="InterPro" id="IPR009057">
    <property type="entry name" value="Homeodomain-like_sf"/>
</dbReference>
<keyword evidence="2" id="KW-0805">Transcription regulation</keyword>
<dbReference type="InterPro" id="IPR050109">
    <property type="entry name" value="HTH-type_TetR-like_transc_reg"/>
</dbReference>
<dbReference type="GO" id="GO:0045892">
    <property type="term" value="P:negative regulation of DNA-templated transcription"/>
    <property type="evidence" value="ECO:0007669"/>
    <property type="project" value="InterPro"/>
</dbReference>
<feature type="DNA-binding region" description="H-T-H motif" evidence="5">
    <location>
        <begin position="37"/>
        <end position="56"/>
    </location>
</feature>
<dbReference type="SUPFAM" id="SSF46689">
    <property type="entry name" value="Homeodomain-like"/>
    <property type="match status" value="1"/>
</dbReference>
<dbReference type="GO" id="GO:0046677">
    <property type="term" value="P:response to antibiotic"/>
    <property type="evidence" value="ECO:0007669"/>
    <property type="project" value="InterPro"/>
</dbReference>
<dbReference type="PANTHER" id="PTHR30055:SF151">
    <property type="entry name" value="TRANSCRIPTIONAL REGULATORY PROTEIN"/>
    <property type="match status" value="1"/>
</dbReference>
<protein>
    <recommendedName>
        <fullName evidence="6">HTH tetR-type domain-containing protein</fullName>
    </recommendedName>
</protein>
<evidence type="ECO:0000256" key="5">
    <source>
        <dbReference type="PROSITE-ProRule" id="PRU00335"/>
    </source>
</evidence>
<evidence type="ECO:0000256" key="2">
    <source>
        <dbReference type="ARBA" id="ARBA00023015"/>
    </source>
</evidence>
<dbReference type="GO" id="GO:0000976">
    <property type="term" value="F:transcription cis-regulatory region binding"/>
    <property type="evidence" value="ECO:0007669"/>
    <property type="project" value="TreeGrafter"/>
</dbReference>
<dbReference type="PROSITE" id="PS50977">
    <property type="entry name" value="HTH_TETR_2"/>
    <property type="match status" value="1"/>
</dbReference>
<dbReference type="AlphaFoldDB" id="A0A6J4P0H1"/>
<evidence type="ECO:0000256" key="1">
    <source>
        <dbReference type="ARBA" id="ARBA00022491"/>
    </source>
</evidence>
<sequence>MARDVRQDASGRTALTPRTVVAGALALADAEGLGAVTIRRLAKRLGVTPMALYWHFGSKDELLEGMAAGIFEEIDLSTDASATWQEQLRALLGSMLDVLRAHPSTAVLLSTRTVSSEGSLRATEVLLDVLGRAGFSPAEATQVARHAVSAVTSLVSGEPGVVAREEPEGMLEARRRARLFLESLPPERYPRLVEAAMPLSEGVAPDAYFAFGLDLLLAGIEAMAARGR</sequence>
<evidence type="ECO:0000256" key="4">
    <source>
        <dbReference type="ARBA" id="ARBA00023163"/>
    </source>
</evidence>
<name>A0A6J4P0H1_9ACTN</name>
<reference evidence="7" key="1">
    <citation type="submission" date="2020-02" db="EMBL/GenBank/DDBJ databases">
        <authorList>
            <person name="Meier V. D."/>
        </authorList>
    </citation>
    <scope>NUCLEOTIDE SEQUENCE</scope>
    <source>
        <strain evidence="7">AVDCRST_MAG03</strain>
    </source>
</reference>
<dbReference type="Pfam" id="PF00440">
    <property type="entry name" value="TetR_N"/>
    <property type="match status" value="1"/>
</dbReference>
<dbReference type="EMBL" id="CADCUT010000074">
    <property type="protein sequence ID" value="CAA9402769.1"/>
    <property type="molecule type" value="Genomic_DNA"/>
</dbReference>
<dbReference type="PANTHER" id="PTHR30055">
    <property type="entry name" value="HTH-TYPE TRANSCRIPTIONAL REGULATOR RUTR"/>
    <property type="match status" value="1"/>
</dbReference>
<dbReference type="InterPro" id="IPR001647">
    <property type="entry name" value="HTH_TetR"/>
</dbReference>
<dbReference type="Gene3D" id="1.10.357.10">
    <property type="entry name" value="Tetracycline Repressor, domain 2"/>
    <property type="match status" value="1"/>
</dbReference>
<keyword evidence="3 5" id="KW-0238">DNA-binding</keyword>
<dbReference type="Pfam" id="PF02909">
    <property type="entry name" value="TetR_C_1"/>
    <property type="match status" value="1"/>
</dbReference>
<dbReference type="InterPro" id="IPR004111">
    <property type="entry name" value="Repressor_TetR_C"/>
</dbReference>
<evidence type="ECO:0000256" key="3">
    <source>
        <dbReference type="ARBA" id="ARBA00023125"/>
    </source>
</evidence>
<keyword evidence="1" id="KW-0678">Repressor</keyword>
<dbReference type="PRINTS" id="PR00455">
    <property type="entry name" value="HTHTETR"/>
</dbReference>
<dbReference type="InterPro" id="IPR003012">
    <property type="entry name" value="Tet_transcr_reg_TetR"/>
</dbReference>
<dbReference type="GO" id="GO:0003700">
    <property type="term" value="F:DNA-binding transcription factor activity"/>
    <property type="evidence" value="ECO:0007669"/>
    <property type="project" value="TreeGrafter"/>
</dbReference>
<dbReference type="InterPro" id="IPR036271">
    <property type="entry name" value="Tet_transcr_reg_TetR-rel_C_sf"/>
</dbReference>
<keyword evidence="4" id="KW-0804">Transcription</keyword>
<proteinExistence type="predicted"/>
<dbReference type="PRINTS" id="PR00400">
    <property type="entry name" value="TETREPRESSOR"/>
</dbReference>
<feature type="domain" description="HTH tetR-type" evidence="6">
    <location>
        <begin position="14"/>
        <end position="74"/>
    </location>
</feature>
<organism evidence="7">
    <name type="scientific">uncultured Rubrobacteraceae bacterium</name>
    <dbReference type="NCBI Taxonomy" id="349277"/>
    <lineage>
        <taxon>Bacteria</taxon>
        <taxon>Bacillati</taxon>
        <taxon>Actinomycetota</taxon>
        <taxon>Rubrobacteria</taxon>
        <taxon>Rubrobacterales</taxon>
        <taxon>Rubrobacteraceae</taxon>
        <taxon>environmental samples</taxon>
    </lineage>
</organism>
<accession>A0A6J4P0H1</accession>